<dbReference type="InterPro" id="IPR025870">
    <property type="entry name" value="Glyoxalase-like_dom"/>
</dbReference>
<dbReference type="RefSeq" id="WP_066085126.1">
    <property type="nucleotide sequence ID" value="NZ_CP017476.1"/>
</dbReference>
<dbReference type="Pfam" id="PF13468">
    <property type="entry name" value="Glyoxalase_3"/>
    <property type="match status" value="1"/>
</dbReference>
<dbReference type="KEGG" id="hyl:LPB072_02565"/>
<evidence type="ECO:0000313" key="3">
    <source>
        <dbReference type="EMBL" id="OAD43864.1"/>
    </source>
</evidence>
<keyword evidence="4" id="KW-1185">Reference proteome</keyword>
<reference evidence="3 4" key="1">
    <citation type="submission" date="2016-02" db="EMBL/GenBank/DDBJ databases">
        <title>Draft genome sequence of Hydrogenophaga sp. LPB0072.</title>
        <authorList>
            <person name="Shin S.-K."/>
            <person name="Yi H."/>
        </authorList>
    </citation>
    <scope>NUCLEOTIDE SEQUENCE [LARGE SCALE GENOMIC DNA]</scope>
    <source>
        <strain evidence="3 4">LPB0072</strain>
    </source>
</reference>
<protein>
    <recommendedName>
        <fullName evidence="1">Glyoxalase-like domain-containing protein</fullName>
    </recommendedName>
</protein>
<dbReference type="Proteomes" id="UP000185680">
    <property type="component" value="Chromosome"/>
</dbReference>
<dbReference type="EMBL" id="CP017476">
    <property type="protein sequence ID" value="AOW11916.1"/>
    <property type="molecule type" value="Genomic_DNA"/>
</dbReference>
<sequence>MRRPSSPQLDHLVIAAATLEEGVAWCEATLGVTPGPGGEHALFATHNRLLKLGCHNAPNAYLEIIAINPGASPTRAPPFQRWFDLDTLHMRRSLAKNGPQLVHWVASVPHLDAALTHLQAQGIERGTPLTASRPTPQGLLQWQISVRDDGQRLFDGCLPTLIEWGDTHPAESMPVSGVHLNRLGLVHPHASELAVAIDTLSLVGVSVGHGEALLQAELATPQGLVTLRSNPVEAPT</sequence>
<proteinExistence type="predicted"/>
<dbReference type="Proteomes" id="UP000185657">
    <property type="component" value="Unassembled WGS sequence"/>
</dbReference>
<evidence type="ECO:0000259" key="1">
    <source>
        <dbReference type="Pfam" id="PF13468"/>
    </source>
</evidence>
<dbReference type="STRING" id="1763535.LPB072_02565"/>
<accession>A0A167IZJ9</accession>
<organism evidence="2 5">
    <name type="scientific">Hydrogenophaga crassostreae</name>
    <dbReference type="NCBI Taxonomy" id="1763535"/>
    <lineage>
        <taxon>Bacteria</taxon>
        <taxon>Pseudomonadati</taxon>
        <taxon>Pseudomonadota</taxon>
        <taxon>Betaproteobacteria</taxon>
        <taxon>Burkholderiales</taxon>
        <taxon>Comamonadaceae</taxon>
        <taxon>Hydrogenophaga</taxon>
    </lineage>
</organism>
<gene>
    <name evidence="2" type="ORF">LPB072_02565</name>
    <name evidence="3" type="ORF">LPB72_02290</name>
</gene>
<dbReference type="SUPFAM" id="SSF54593">
    <property type="entry name" value="Glyoxalase/Bleomycin resistance protein/Dihydroxybiphenyl dioxygenase"/>
    <property type="match status" value="1"/>
</dbReference>
<dbReference type="OrthoDB" id="9111355at2"/>
<name>A0A167IZJ9_9BURK</name>
<dbReference type="AlphaFoldDB" id="A0A167IZJ9"/>
<evidence type="ECO:0000313" key="4">
    <source>
        <dbReference type="Proteomes" id="UP000185657"/>
    </source>
</evidence>
<feature type="domain" description="Glyoxalase-like" evidence="1">
    <location>
        <begin position="9"/>
        <end position="198"/>
    </location>
</feature>
<evidence type="ECO:0000313" key="5">
    <source>
        <dbReference type="Proteomes" id="UP000185680"/>
    </source>
</evidence>
<dbReference type="EMBL" id="LVWD01000002">
    <property type="protein sequence ID" value="OAD43864.1"/>
    <property type="molecule type" value="Genomic_DNA"/>
</dbReference>
<evidence type="ECO:0000313" key="2">
    <source>
        <dbReference type="EMBL" id="AOW11916.1"/>
    </source>
</evidence>
<reference evidence="2 5" key="2">
    <citation type="submission" date="2016-10" db="EMBL/GenBank/DDBJ databases">
        <title>Hydorgenophaga sp. LPB0072 isolated from gastropod.</title>
        <authorList>
            <person name="Kim E."/>
            <person name="Yi H."/>
        </authorList>
    </citation>
    <scope>NUCLEOTIDE SEQUENCE [LARGE SCALE GENOMIC DNA]</scope>
    <source>
        <strain evidence="2 5">LPB0072</strain>
    </source>
</reference>
<dbReference type="Gene3D" id="3.10.180.10">
    <property type="entry name" value="2,3-Dihydroxybiphenyl 1,2-Dioxygenase, domain 1"/>
    <property type="match status" value="1"/>
</dbReference>
<dbReference type="InterPro" id="IPR029068">
    <property type="entry name" value="Glyas_Bleomycin-R_OHBP_Dase"/>
</dbReference>